<evidence type="ECO:0000313" key="15">
    <source>
        <dbReference type="Proteomes" id="UP000240987"/>
    </source>
</evidence>
<dbReference type="RefSeq" id="WP_107242947.1">
    <property type="nucleotide sequence ID" value="NZ_PYMJ01000010.1"/>
</dbReference>
<dbReference type="CDD" id="cd12913">
    <property type="entry name" value="PDC1_MCP_like"/>
    <property type="match status" value="1"/>
</dbReference>
<dbReference type="PANTHER" id="PTHR45138">
    <property type="entry name" value="REGULATORY COMPONENTS OF SENSORY TRANSDUCTION SYSTEM"/>
    <property type="match status" value="1"/>
</dbReference>
<evidence type="ECO:0000313" key="14">
    <source>
        <dbReference type="EMBL" id="PSU48344.1"/>
    </source>
</evidence>
<keyword evidence="7 11" id="KW-1133">Transmembrane helix</keyword>
<comment type="cofactor">
    <cofactor evidence="1">
        <name>Mg(2+)</name>
        <dbReference type="ChEBI" id="CHEBI:18420"/>
    </cofactor>
</comment>
<feature type="coiled-coil region" evidence="10">
    <location>
        <begin position="409"/>
        <end position="447"/>
    </location>
</feature>
<evidence type="ECO:0000256" key="4">
    <source>
        <dbReference type="ARBA" id="ARBA00012528"/>
    </source>
</evidence>
<evidence type="ECO:0000256" key="6">
    <source>
        <dbReference type="ARBA" id="ARBA00022692"/>
    </source>
</evidence>
<dbReference type="EC" id="2.7.7.65" evidence="4"/>
<sequence>MLTFFTKNLGWRIQFTLSLFVFITAVPIGLIWYTSSEQVLIKTIEKLYHHSSEVIKSQLDDFFTEANTVYKHQSRLDINLIETINDRDNLLAHIANILNHHHDIDYYYFANNQGALLSLGKIQDTQYIRFESDQPNAGPISSYNVDFNGNGEHILDQKSFFDPREREWYQRALEQDQPVWSNIYSGAIENILGISLSKVLKDTDGNVLGVWGLDLTLDSVTKQLQKSKLSPNSTVLLMNKNGEIIASTNNKHAPIDGQLLNVASGKTPLLQTIWPTISPAEYYKNNSAYQFRYEGEQWVCFTSYYPLSESRDILVLFLTPVSDFTSEFIETMHFAIIITVLLVGIAIYYGSYGTKYILTPIIRLTHSAEAISQGKWSQQIHLERQDELGQLARSFNKMIEHLKSYINQLNTHQDETARLNALLEKQNQKLEERVQARTRSLTEANQKLQQLAYYDPLTNVANRRYFWDEFERQLHQPTGPAESPLHRGWLFILDIDNFKQFNDQYGHVVGDDALKYFSHVCTSCLSEQDMIGRIGGEEFAIWSNVIHQAEAKAIADAILSALALQPLFETEHNEAITISASIGVIPCQYGDKNCYARADKQLYKAKAAGKNQVCINTHRC</sequence>
<dbReference type="GO" id="GO:0052621">
    <property type="term" value="F:diguanylate cyclase activity"/>
    <property type="evidence" value="ECO:0007669"/>
    <property type="project" value="UniProtKB-EC"/>
</dbReference>
<keyword evidence="5" id="KW-1003">Cell membrane</keyword>
<dbReference type="GO" id="GO:0005886">
    <property type="term" value="C:plasma membrane"/>
    <property type="evidence" value="ECO:0007669"/>
    <property type="project" value="UniProtKB-SubCell"/>
</dbReference>
<dbReference type="Gene3D" id="3.30.450.20">
    <property type="entry name" value="PAS domain"/>
    <property type="match status" value="2"/>
</dbReference>
<dbReference type="SUPFAM" id="SSF55073">
    <property type="entry name" value="Nucleotide cyclase"/>
    <property type="match status" value="1"/>
</dbReference>
<dbReference type="Proteomes" id="UP000240987">
    <property type="component" value="Unassembled WGS sequence"/>
</dbReference>
<dbReference type="AlphaFoldDB" id="A0A2T3JHB1"/>
<dbReference type="SUPFAM" id="SSF103190">
    <property type="entry name" value="Sensory domain-like"/>
    <property type="match status" value="1"/>
</dbReference>
<dbReference type="InterPro" id="IPR050469">
    <property type="entry name" value="Diguanylate_Cyclase"/>
</dbReference>
<dbReference type="InterPro" id="IPR029151">
    <property type="entry name" value="Sensor-like_sf"/>
</dbReference>
<evidence type="ECO:0000256" key="1">
    <source>
        <dbReference type="ARBA" id="ARBA00001946"/>
    </source>
</evidence>
<dbReference type="FunFam" id="3.30.70.270:FF:000001">
    <property type="entry name" value="Diguanylate cyclase domain protein"/>
    <property type="match status" value="1"/>
</dbReference>
<dbReference type="SMART" id="SM00267">
    <property type="entry name" value="GGDEF"/>
    <property type="match status" value="1"/>
</dbReference>
<evidence type="ECO:0000256" key="7">
    <source>
        <dbReference type="ARBA" id="ARBA00022989"/>
    </source>
</evidence>
<keyword evidence="10" id="KW-0175">Coiled coil</keyword>
<dbReference type="Pfam" id="PF02743">
    <property type="entry name" value="dCache_1"/>
    <property type="match status" value="1"/>
</dbReference>
<keyword evidence="15" id="KW-1185">Reference proteome</keyword>
<dbReference type="InterPro" id="IPR003660">
    <property type="entry name" value="HAMP_dom"/>
</dbReference>
<feature type="transmembrane region" description="Helical" evidence="11">
    <location>
        <begin position="12"/>
        <end position="33"/>
    </location>
</feature>
<dbReference type="GO" id="GO:0007165">
    <property type="term" value="P:signal transduction"/>
    <property type="evidence" value="ECO:0007669"/>
    <property type="project" value="InterPro"/>
</dbReference>
<organism evidence="14 15">
    <name type="scientific">Photobacterium frigidiphilum</name>
    <dbReference type="NCBI Taxonomy" id="264736"/>
    <lineage>
        <taxon>Bacteria</taxon>
        <taxon>Pseudomonadati</taxon>
        <taxon>Pseudomonadota</taxon>
        <taxon>Gammaproteobacteria</taxon>
        <taxon>Vibrionales</taxon>
        <taxon>Vibrionaceae</taxon>
        <taxon>Photobacterium</taxon>
    </lineage>
</organism>
<dbReference type="InterPro" id="IPR033479">
    <property type="entry name" value="dCache_1"/>
</dbReference>
<dbReference type="NCBIfam" id="TIGR00254">
    <property type="entry name" value="GGDEF"/>
    <property type="match status" value="1"/>
</dbReference>
<evidence type="ECO:0000256" key="9">
    <source>
        <dbReference type="ARBA" id="ARBA00034247"/>
    </source>
</evidence>
<name>A0A2T3JHB1_9GAMM</name>
<comment type="caution">
    <text evidence="14">The sequence shown here is derived from an EMBL/GenBank/DDBJ whole genome shotgun (WGS) entry which is preliminary data.</text>
</comment>
<dbReference type="Pfam" id="PF00990">
    <property type="entry name" value="GGDEF"/>
    <property type="match status" value="1"/>
</dbReference>
<evidence type="ECO:0000256" key="2">
    <source>
        <dbReference type="ARBA" id="ARBA00004533"/>
    </source>
</evidence>
<dbReference type="SMART" id="SM00304">
    <property type="entry name" value="HAMP"/>
    <property type="match status" value="1"/>
</dbReference>
<keyword evidence="8 11" id="KW-0472">Membrane</keyword>
<reference evidence="14 15" key="1">
    <citation type="submission" date="2018-01" db="EMBL/GenBank/DDBJ databases">
        <title>Whole genome sequencing of Histamine producing bacteria.</title>
        <authorList>
            <person name="Butler K."/>
        </authorList>
    </citation>
    <scope>NUCLEOTIDE SEQUENCE [LARGE SCALE GENOMIC DNA]</scope>
    <source>
        <strain evidence="14 15">JCM 12947</strain>
    </source>
</reference>
<evidence type="ECO:0000256" key="3">
    <source>
        <dbReference type="ARBA" id="ARBA00004651"/>
    </source>
</evidence>
<evidence type="ECO:0000256" key="11">
    <source>
        <dbReference type="SAM" id="Phobius"/>
    </source>
</evidence>
<evidence type="ECO:0000256" key="5">
    <source>
        <dbReference type="ARBA" id="ARBA00022475"/>
    </source>
</evidence>
<comment type="catalytic activity">
    <reaction evidence="9">
        <text>2 GTP = 3',3'-c-di-GMP + 2 diphosphate</text>
        <dbReference type="Rhea" id="RHEA:24898"/>
        <dbReference type="ChEBI" id="CHEBI:33019"/>
        <dbReference type="ChEBI" id="CHEBI:37565"/>
        <dbReference type="ChEBI" id="CHEBI:58805"/>
        <dbReference type="EC" id="2.7.7.65"/>
    </reaction>
</comment>
<feature type="domain" description="GGDEF" evidence="13">
    <location>
        <begin position="486"/>
        <end position="618"/>
    </location>
</feature>
<dbReference type="InterPro" id="IPR000160">
    <property type="entry name" value="GGDEF_dom"/>
</dbReference>
<dbReference type="CDD" id="cd06225">
    <property type="entry name" value="HAMP"/>
    <property type="match status" value="1"/>
</dbReference>
<dbReference type="EMBL" id="PYMJ01000010">
    <property type="protein sequence ID" value="PSU48344.1"/>
    <property type="molecule type" value="Genomic_DNA"/>
</dbReference>
<dbReference type="CDD" id="cd01949">
    <property type="entry name" value="GGDEF"/>
    <property type="match status" value="1"/>
</dbReference>
<dbReference type="PANTHER" id="PTHR45138:SF9">
    <property type="entry name" value="DIGUANYLATE CYCLASE DGCM-RELATED"/>
    <property type="match status" value="1"/>
</dbReference>
<dbReference type="InterPro" id="IPR029787">
    <property type="entry name" value="Nucleotide_cyclase"/>
</dbReference>
<dbReference type="PROSITE" id="PS50887">
    <property type="entry name" value="GGDEF"/>
    <property type="match status" value="1"/>
</dbReference>
<dbReference type="Gene3D" id="6.10.340.10">
    <property type="match status" value="1"/>
</dbReference>
<proteinExistence type="predicted"/>
<evidence type="ECO:0000259" key="12">
    <source>
        <dbReference type="PROSITE" id="PS50885"/>
    </source>
</evidence>
<dbReference type="OrthoDB" id="8572793at2"/>
<evidence type="ECO:0000256" key="10">
    <source>
        <dbReference type="SAM" id="Coils"/>
    </source>
</evidence>
<comment type="subcellular location">
    <subcellularLocation>
        <location evidence="2">Cell inner membrane</location>
    </subcellularLocation>
    <subcellularLocation>
        <location evidence="3">Cell membrane</location>
        <topology evidence="3">Multi-pass membrane protein</topology>
    </subcellularLocation>
</comment>
<feature type="transmembrane region" description="Helical" evidence="11">
    <location>
        <begin position="332"/>
        <end position="350"/>
    </location>
</feature>
<keyword evidence="6 11" id="KW-0812">Transmembrane</keyword>
<dbReference type="InterPro" id="IPR043128">
    <property type="entry name" value="Rev_trsase/Diguanyl_cyclase"/>
</dbReference>
<evidence type="ECO:0000259" key="13">
    <source>
        <dbReference type="PROSITE" id="PS50887"/>
    </source>
</evidence>
<dbReference type="Gene3D" id="3.30.70.270">
    <property type="match status" value="1"/>
</dbReference>
<protein>
    <recommendedName>
        <fullName evidence="4">diguanylate cyclase</fullName>
        <ecNumber evidence="4">2.7.7.65</ecNumber>
    </recommendedName>
</protein>
<gene>
    <name evidence="14" type="ORF">C9J12_12070</name>
</gene>
<evidence type="ECO:0000256" key="8">
    <source>
        <dbReference type="ARBA" id="ARBA00023136"/>
    </source>
</evidence>
<dbReference type="SUPFAM" id="SSF158472">
    <property type="entry name" value="HAMP domain-like"/>
    <property type="match status" value="1"/>
</dbReference>
<feature type="domain" description="HAMP" evidence="12">
    <location>
        <begin position="355"/>
        <end position="407"/>
    </location>
</feature>
<dbReference type="Pfam" id="PF00672">
    <property type="entry name" value="HAMP"/>
    <property type="match status" value="1"/>
</dbReference>
<dbReference type="PROSITE" id="PS50885">
    <property type="entry name" value="HAMP"/>
    <property type="match status" value="1"/>
</dbReference>
<accession>A0A2T3JHB1</accession>